<accession>A0ABV8JHC7</accession>
<evidence type="ECO:0000256" key="1">
    <source>
        <dbReference type="ARBA" id="ARBA00023125"/>
    </source>
</evidence>
<name>A0ABV8JHC7_9BACL</name>
<dbReference type="InterPro" id="IPR009057">
    <property type="entry name" value="Homeodomain-like_sf"/>
</dbReference>
<proteinExistence type="predicted"/>
<dbReference type="RefSeq" id="WP_380705977.1">
    <property type="nucleotide sequence ID" value="NZ_JBHSAP010000018.1"/>
</dbReference>
<dbReference type="InterPro" id="IPR001647">
    <property type="entry name" value="HTH_TetR"/>
</dbReference>
<dbReference type="PROSITE" id="PS01081">
    <property type="entry name" value="HTH_TETR_1"/>
    <property type="match status" value="1"/>
</dbReference>
<dbReference type="SUPFAM" id="SSF46689">
    <property type="entry name" value="Homeodomain-like"/>
    <property type="match status" value="1"/>
</dbReference>
<comment type="caution">
    <text evidence="4">The sequence shown here is derived from an EMBL/GenBank/DDBJ whole genome shotgun (WGS) entry which is preliminary data.</text>
</comment>
<dbReference type="EMBL" id="JBHSAP010000018">
    <property type="protein sequence ID" value="MFC4078151.1"/>
    <property type="molecule type" value="Genomic_DNA"/>
</dbReference>
<dbReference type="SUPFAM" id="SSF48498">
    <property type="entry name" value="Tetracyclin repressor-like, C-terminal domain"/>
    <property type="match status" value="1"/>
</dbReference>
<dbReference type="InterPro" id="IPR023772">
    <property type="entry name" value="DNA-bd_HTH_TetR-type_CS"/>
</dbReference>
<dbReference type="InterPro" id="IPR050109">
    <property type="entry name" value="HTH-type_TetR-like_transc_reg"/>
</dbReference>
<dbReference type="Gene3D" id="1.10.357.10">
    <property type="entry name" value="Tetracycline Repressor, domain 2"/>
    <property type="match status" value="1"/>
</dbReference>
<evidence type="ECO:0000259" key="3">
    <source>
        <dbReference type="PROSITE" id="PS50977"/>
    </source>
</evidence>
<dbReference type="PANTHER" id="PTHR30055:SF226">
    <property type="entry name" value="HTH-TYPE TRANSCRIPTIONAL REGULATOR PKSA"/>
    <property type="match status" value="1"/>
</dbReference>
<reference evidence="5" key="1">
    <citation type="journal article" date="2019" name="Int. J. Syst. Evol. Microbiol.">
        <title>The Global Catalogue of Microorganisms (GCM) 10K type strain sequencing project: providing services to taxonomists for standard genome sequencing and annotation.</title>
        <authorList>
            <consortium name="The Broad Institute Genomics Platform"/>
            <consortium name="The Broad Institute Genome Sequencing Center for Infectious Disease"/>
            <person name="Wu L."/>
            <person name="Ma J."/>
        </authorList>
    </citation>
    <scope>NUCLEOTIDE SEQUENCE [LARGE SCALE GENOMIC DNA]</scope>
    <source>
        <strain evidence="5">IBRC-M 10813</strain>
    </source>
</reference>
<dbReference type="Proteomes" id="UP001595843">
    <property type="component" value="Unassembled WGS sequence"/>
</dbReference>
<organism evidence="4 5">
    <name type="scientific">Salinithrix halophila</name>
    <dbReference type="NCBI Taxonomy" id="1485204"/>
    <lineage>
        <taxon>Bacteria</taxon>
        <taxon>Bacillati</taxon>
        <taxon>Bacillota</taxon>
        <taxon>Bacilli</taxon>
        <taxon>Bacillales</taxon>
        <taxon>Thermoactinomycetaceae</taxon>
        <taxon>Salinithrix</taxon>
    </lineage>
</organism>
<feature type="domain" description="HTH tetR-type" evidence="3">
    <location>
        <begin position="10"/>
        <end position="70"/>
    </location>
</feature>
<evidence type="ECO:0000313" key="4">
    <source>
        <dbReference type="EMBL" id="MFC4078151.1"/>
    </source>
</evidence>
<dbReference type="PRINTS" id="PR00455">
    <property type="entry name" value="HTHTETR"/>
</dbReference>
<evidence type="ECO:0000256" key="2">
    <source>
        <dbReference type="PROSITE-ProRule" id="PRU00335"/>
    </source>
</evidence>
<keyword evidence="5" id="KW-1185">Reference proteome</keyword>
<feature type="DNA-binding region" description="H-T-H motif" evidence="2">
    <location>
        <begin position="33"/>
        <end position="52"/>
    </location>
</feature>
<evidence type="ECO:0000313" key="5">
    <source>
        <dbReference type="Proteomes" id="UP001595843"/>
    </source>
</evidence>
<sequence>MRREKPEMPQEKRRAVLDAAVREFADRGYEKGSTNRIIQESGISKGLLFHYFGTKKNLFLAALDDCLDFSIRYYYEHLPELSSDLSERLLQANRVKFRMFHEHPDRSRFLMAAFVDPTREIRRELEVRRERLGREHWGRFFEGIDYSRFREDIDPQKGMELFVTVLESIGEKYLSRFSGEGGFNLEQLNRVLDGVMKEMEEYLKILRYGLYRKEEKNDAPAD</sequence>
<dbReference type="InterPro" id="IPR036271">
    <property type="entry name" value="Tet_transcr_reg_TetR-rel_C_sf"/>
</dbReference>
<keyword evidence="1 2" id="KW-0238">DNA-binding</keyword>
<dbReference type="PROSITE" id="PS50977">
    <property type="entry name" value="HTH_TETR_2"/>
    <property type="match status" value="1"/>
</dbReference>
<dbReference type="Gene3D" id="1.10.10.60">
    <property type="entry name" value="Homeodomain-like"/>
    <property type="match status" value="1"/>
</dbReference>
<dbReference type="PANTHER" id="PTHR30055">
    <property type="entry name" value="HTH-TYPE TRANSCRIPTIONAL REGULATOR RUTR"/>
    <property type="match status" value="1"/>
</dbReference>
<gene>
    <name evidence="4" type="ORF">ACFOUO_15235</name>
</gene>
<dbReference type="Pfam" id="PF00440">
    <property type="entry name" value="TetR_N"/>
    <property type="match status" value="1"/>
</dbReference>
<protein>
    <submittedName>
        <fullName evidence="4">TetR/AcrR family transcriptional regulator</fullName>
    </submittedName>
</protein>